<evidence type="ECO:0000313" key="3">
    <source>
        <dbReference type="EMBL" id="MDI6097370.1"/>
    </source>
</evidence>
<keyword evidence="1" id="KW-0802">TPR repeat</keyword>
<reference evidence="3 4" key="1">
    <citation type="submission" date="2023-05" db="EMBL/GenBank/DDBJ databases">
        <title>Actinoplanes sp. NEAU-A12 genome sequencing.</title>
        <authorList>
            <person name="Wang Z.-S."/>
        </authorList>
    </citation>
    <scope>NUCLEOTIDE SEQUENCE [LARGE SCALE GENOMIC DNA]</scope>
    <source>
        <strain evidence="3 4">NEAU-A12</strain>
    </source>
</reference>
<dbReference type="Pfam" id="PF13181">
    <property type="entry name" value="TPR_8"/>
    <property type="match status" value="2"/>
</dbReference>
<dbReference type="SUPFAM" id="SSF48452">
    <property type="entry name" value="TPR-like"/>
    <property type="match status" value="2"/>
</dbReference>
<dbReference type="EMBL" id="JASCTH010000001">
    <property type="protein sequence ID" value="MDI6097370.1"/>
    <property type="molecule type" value="Genomic_DNA"/>
</dbReference>
<dbReference type="PANTHER" id="PTHR10098:SF108">
    <property type="entry name" value="TETRATRICOPEPTIDE REPEAT PROTEIN 28"/>
    <property type="match status" value="1"/>
</dbReference>
<dbReference type="PANTHER" id="PTHR10098">
    <property type="entry name" value="RAPSYN-RELATED"/>
    <property type="match status" value="1"/>
</dbReference>
<evidence type="ECO:0000256" key="1">
    <source>
        <dbReference type="PROSITE-ProRule" id="PRU00339"/>
    </source>
</evidence>
<dbReference type="Gene3D" id="1.25.40.10">
    <property type="entry name" value="Tetratricopeptide repeat domain"/>
    <property type="match status" value="3"/>
</dbReference>
<organism evidence="3 4">
    <name type="scientific">Actinoplanes sandaracinus</name>
    <dbReference type="NCBI Taxonomy" id="3045177"/>
    <lineage>
        <taxon>Bacteria</taxon>
        <taxon>Bacillati</taxon>
        <taxon>Actinomycetota</taxon>
        <taxon>Actinomycetes</taxon>
        <taxon>Micromonosporales</taxon>
        <taxon>Micromonosporaceae</taxon>
        <taxon>Actinoplanes</taxon>
    </lineage>
</organism>
<dbReference type="SMART" id="SM00028">
    <property type="entry name" value="TPR"/>
    <property type="match status" value="8"/>
</dbReference>
<gene>
    <name evidence="3" type="ORF">QLQ12_01980</name>
</gene>
<dbReference type="Pfam" id="PF13374">
    <property type="entry name" value="TPR_10"/>
    <property type="match status" value="2"/>
</dbReference>
<dbReference type="InterPro" id="IPR019734">
    <property type="entry name" value="TPR_rpt"/>
</dbReference>
<accession>A0ABT6WCB2</accession>
<name>A0ABT6WCB2_9ACTN</name>
<feature type="repeat" description="TPR" evidence="1">
    <location>
        <begin position="161"/>
        <end position="194"/>
    </location>
</feature>
<proteinExistence type="predicted"/>
<feature type="repeat" description="TPR" evidence="1">
    <location>
        <begin position="121"/>
        <end position="154"/>
    </location>
</feature>
<dbReference type="InterPro" id="IPR011990">
    <property type="entry name" value="TPR-like_helical_dom_sf"/>
</dbReference>
<dbReference type="Proteomes" id="UP001241758">
    <property type="component" value="Unassembled WGS sequence"/>
</dbReference>
<feature type="repeat" description="TPR" evidence="1">
    <location>
        <begin position="281"/>
        <end position="314"/>
    </location>
</feature>
<keyword evidence="4" id="KW-1185">Reference proteome</keyword>
<evidence type="ECO:0000256" key="2">
    <source>
        <dbReference type="SAM" id="MobiDB-lite"/>
    </source>
</evidence>
<feature type="repeat" description="TPR" evidence="1">
    <location>
        <begin position="201"/>
        <end position="234"/>
    </location>
</feature>
<dbReference type="PROSITE" id="PS50005">
    <property type="entry name" value="TPR"/>
    <property type="match status" value="5"/>
</dbReference>
<protein>
    <submittedName>
        <fullName evidence="3">Tetratricopeptide repeat protein</fullName>
    </submittedName>
</protein>
<feature type="repeat" description="TPR" evidence="1">
    <location>
        <begin position="241"/>
        <end position="274"/>
    </location>
</feature>
<dbReference type="RefSeq" id="WP_282756753.1">
    <property type="nucleotide sequence ID" value="NZ_JASCTH010000001.1"/>
</dbReference>
<sequence length="525" mass="57208">MDASRSAAGSDPAGDPEHQARDGSTTTAAQLVEVHRLAVAGREPEIARDVGHRAARVWLRTSRFADVAALARATLTLGPDAAALYDLGWAQSSTGRPWDALACYRQALDLYREACDRLYVAATLSNIGLVYDNLGDRQQALSYYQRAVPILREAGNRAGEATALNNIGAVYDHVGDRRQALTYYQQALPIRREVGDRPGEAVTLNNMGSAYDKLGDRQQALTYYQQALPIACEVGDRGGEAITLNNIGMVYDNLGDRQQALTYYHQALPTMREIGNRAGEAATLGNIGMVYNNLGDHQQALTHYHRALTTMREIGNRAGEATTLNNISVIRFRQGDLAGAKDALDEVLEILRATGDRGSEATARFNMALLSSRMARADEAVAFQRQAIALAERTRHPELDQMRAFLLQLEQMTKGQAMVTATVEVSGASSAHWAAELHATLAANIRPGENVSPVEVQRSAELVIAVIGLVFAGVDTAKTIWDWWHSRRPDGATVTILLSDGTRLDVADVSHAELEIIIQRALSQR</sequence>
<dbReference type="Pfam" id="PF13424">
    <property type="entry name" value="TPR_12"/>
    <property type="match status" value="2"/>
</dbReference>
<evidence type="ECO:0000313" key="4">
    <source>
        <dbReference type="Proteomes" id="UP001241758"/>
    </source>
</evidence>
<feature type="region of interest" description="Disordered" evidence="2">
    <location>
        <begin position="1"/>
        <end position="25"/>
    </location>
</feature>
<comment type="caution">
    <text evidence="3">The sequence shown here is derived from an EMBL/GenBank/DDBJ whole genome shotgun (WGS) entry which is preliminary data.</text>
</comment>